<dbReference type="PROSITE" id="PS01229">
    <property type="entry name" value="COF_2"/>
    <property type="match status" value="1"/>
</dbReference>
<dbReference type="EMBL" id="BMAR01000001">
    <property type="protein sequence ID" value="GFR40335.1"/>
    <property type="molecule type" value="Genomic_DNA"/>
</dbReference>
<organism evidence="2 3">
    <name type="scientific">Astrephomene gubernaculifera</name>
    <dbReference type="NCBI Taxonomy" id="47775"/>
    <lineage>
        <taxon>Eukaryota</taxon>
        <taxon>Viridiplantae</taxon>
        <taxon>Chlorophyta</taxon>
        <taxon>core chlorophytes</taxon>
        <taxon>Chlorophyceae</taxon>
        <taxon>CS clade</taxon>
        <taxon>Chlamydomonadales</taxon>
        <taxon>Astrephomenaceae</taxon>
        <taxon>Astrephomene</taxon>
    </lineage>
</organism>
<sequence>GSGSRPGGGGGDGGGKRQPGAGEGRSGGRGGPIRAFATSASPGAAASHRPILPSLLVRGSTSGGPAGVSTAAAAVHSTHDSCRMQYGGVRHSAAATRAVRCCALHGGNGISAGPGDTRDGGCTTAGTSAPVASRSLPAGVSVTTDGSATSSCSSGSGDDGGSTAVGSTTTTATTIITETVTAAGGGSRRSRRRTRDVRIVALDFDGTLLDRRSRILPSSVAAIRAAAAAGVTVVAATGKARPAALAAAAAAGLAEPGLLVWPEGPGVFLQGLAVHGRGGQVLSDAALPAPVVEAAFSYSSAHSLSLCAFLGDRCATTCMTTRLRELHTTYYEPLAEVFPSVSSLLAGPPVRKLLFMADPDLVSAQLLPYWRGVLRGGSSGAQVVQAVPNMLEIVPAGVNKWVGLQRLLGHLGLPASCLMAVGDGGNDLEMLAGAGLGVAMGNAVPEVRAAAAAVVAGHDEGGVAEAFERFVL</sequence>
<feature type="compositionally biased region" description="Low complexity" evidence="1">
    <location>
        <begin position="35"/>
        <end position="46"/>
    </location>
</feature>
<dbReference type="Gene3D" id="3.30.1240.10">
    <property type="match status" value="1"/>
</dbReference>
<dbReference type="PANTHER" id="PTHR46986">
    <property type="entry name" value="ENDORIBONUCLEASE YBEY, CHLOROPLASTIC"/>
    <property type="match status" value="1"/>
</dbReference>
<evidence type="ECO:0008006" key="4">
    <source>
        <dbReference type="Google" id="ProtNLM"/>
    </source>
</evidence>
<protein>
    <recommendedName>
        <fullName evidence="4">Haloacid dehalogenase-like hydrolase</fullName>
    </recommendedName>
</protein>
<gene>
    <name evidence="2" type="ORF">Agub_g877</name>
</gene>
<dbReference type="SUPFAM" id="SSF56784">
    <property type="entry name" value="HAD-like"/>
    <property type="match status" value="1"/>
</dbReference>
<dbReference type="PANTHER" id="PTHR46986:SF1">
    <property type="entry name" value="ENDORIBONUCLEASE YBEY, CHLOROPLASTIC"/>
    <property type="match status" value="1"/>
</dbReference>
<dbReference type="Proteomes" id="UP001054857">
    <property type="component" value="Unassembled WGS sequence"/>
</dbReference>
<feature type="compositionally biased region" description="Low complexity" evidence="1">
    <location>
        <begin position="143"/>
        <end position="170"/>
    </location>
</feature>
<dbReference type="GO" id="GO:0004222">
    <property type="term" value="F:metalloendopeptidase activity"/>
    <property type="evidence" value="ECO:0007669"/>
    <property type="project" value="InterPro"/>
</dbReference>
<dbReference type="InterPro" id="IPR036412">
    <property type="entry name" value="HAD-like_sf"/>
</dbReference>
<accession>A0AAD3DEJ5</accession>
<feature type="compositionally biased region" description="Gly residues" evidence="1">
    <location>
        <begin position="1"/>
        <end position="31"/>
    </location>
</feature>
<dbReference type="AlphaFoldDB" id="A0AAD3DEJ5"/>
<evidence type="ECO:0000313" key="3">
    <source>
        <dbReference type="Proteomes" id="UP001054857"/>
    </source>
</evidence>
<comment type="caution">
    <text evidence="2">The sequence shown here is derived from an EMBL/GenBank/DDBJ whole genome shotgun (WGS) entry which is preliminary data.</text>
</comment>
<feature type="region of interest" description="Disordered" evidence="1">
    <location>
        <begin position="1"/>
        <end position="46"/>
    </location>
</feature>
<dbReference type="InterPro" id="IPR023214">
    <property type="entry name" value="HAD_sf"/>
</dbReference>
<dbReference type="InterPro" id="IPR002036">
    <property type="entry name" value="YbeY"/>
</dbReference>
<evidence type="ECO:0000313" key="2">
    <source>
        <dbReference type="EMBL" id="GFR40335.1"/>
    </source>
</evidence>
<keyword evidence="3" id="KW-1185">Reference proteome</keyword>
<dbReference type="Pfam" id="PF08282">
    <property type="entry name" value="Hydrolase_3"/>
    <property type="match status" value="1"/>
</dbReference>
<feature type="region of interest" description="Disordered" evidence="1">
    <location>
        <begin position="108"/>
        <end position="170"/>
    </location>
</feature>
<feature type="non-terminal residue" evidence="2">
    <location>
        <position position="1"/>
    </location>
</feature>
<dbReference type="GO" id="GO:0006364">
    <property type="term" value="P:rRNA processing"/>
    <property type="evidence" value="ECO:0007669"/>
    <property type="project" value="InterPro"/>
</dbReference>
<proteinExistence type="predicted"/>
<name>A0AAD3DEJ5_9CHLO</name>
<reference evidence="2 3" key="1">
    <citation type="journal article" date="2021" name="Sci. Rep.">
        <title>Genome sequencing of the multicellular alga Astrephomene provides insights into convergent evolution of germ-soma differentiation.</title>
        <authorList>
            <person name="Yamashita S."/>
            <person name="Yamamoto K."/>
            <person name="Matsuzaki R."/>
            <person name="Suzuki S."/>
            <person name="Yamaguchi H."/>
            <person name="Hirooka S."/>
            <person name="Minakuchi Y."/>
            <person name="Miyagishima S."/>
            <person name="Kawachi M."/>
            <person name="Toyoda A."/>
            <person name="Nozaki H."/>
        </authorList>
    </citation>
    <scope>NUCLEOTIDE SEQUENCE [LARGE SCALE GENOMIC DNA]</scope>
    <source>
        <strain evidence="2 3">NIES-4017</strain>
    </source>
</reference>
<evidence type="ECO:0000256" key="1">
    <source>
        <dbReference type="SAM" id="MobiDB-lite"/>
    </source>
</evidence>
<dbReference type="Gene3D" id="3.40.50.1000">
    <property type="entry name" value="HAD superfamily/HAD-like"/>
    <property type="match status" value="1"/>
</dbReference>